<organism evidence="6 7">
    <name type="scientific">Acinetobacter calcoaceticus</name>
    <dbReference type="NCBI Taxonomy" id="471"/>
    <lineage>
        <taxon>Bacteria</taxon>
        <taxon>Pseudomonadati</taxon>
        <taxon>Pseudomonadota</taxon>
        <taxon>Gammaproteobacteria</taxon>
        <taxon>Moraxellales</taxon>
        <taxon>Moraxellaceae</taxon>
        <taxon>Acinetobacter</taxon>
        <taxon>Acinetobacter calcoaceticus/baumannii complex</taxon>
    </lineage>
</organism>
<dbReference type="SUPFAM" id="SSF56300">
    <property type="entry name" value="Metallo-dependent phosphatases"/>
    <property type="match status" value="1"/>
</dbReference>
<dbReference type="GO" id="GO:0046872">
    <property type="term" value="F:metal ion binding"/>
    <property type="evidence" value="ECO:0007669"/>
    <property type="project" value="UniProtKB-KW"/>
</dbReference>
<evidence type="ECO:0000256" key="3">
    <source>
        <dbReference type="ARBA" id="ARBA00023004"/>
    </source>
</evidence>
<dbReference type="AlphaFoldDB" id="A0A4R1Y4B5"/>
<reference evidence="6 7" key="1">
    <citation type="submission" date="2019-03" db="EMBL/GenBank/DDBJ databases">
        <title>Genomic analyses of the natural microbiome of Caenorhabditis elegans.</title>
        <authorList>
            <person name="Samuel B."/>
        </authorList>
    </citation>
    <scope>NUCLEOTIDE SEQUENCE [LARGE SCALE GENOMIC DNA]</scope>
    <source>
        <strain evidence="6 7">JUb89</strain>
    </source>
</reference>
<dbReference type="EMBL" id="SLVJ01000002">
    <property type="protein sequence ID" value="TCM69980.1"/>
    <property type="molecule type" value="Genomic_DNA"/>
</dbReference>
<dbReference type="InterPro" id="IPR004843">
    <property type="entry name" value="Calcineurin-like_PHP"/>
</dbReference>
<evidence type="ECO:0000313" key="7">
    <source>
        <dbReference type="Proteomes" id="UP000294963"/>
    </source>
</evidence>
<dbReference type="Gene3D" id="3.60.21.10">
    <property type="match status" value="1"/>
</dbReference>
<keyword evidence="1" id="KW-0479">Metal-binding</keyword>
<evidence type="ECO:0000256" key="2">
    <source>
        <dbReference type="ARBA" id="ARBA00022801"/>
    </source>
</evidence>
<gene>
    <name evidence="6" type="ORF">EC844_102256</name>
</gene>
<keyword evidence="3" id="KW-0408">Iron</keyword>
<dbReference type="InterPro" id="IPR050884">
    <property type="entry name" value="CNP_phosphodiesterase-III"/>
</dbReference>
<sequence length="259" mass="30406">MLIHLSDLHFGTEKTACIEAIQRFCLRHKPEVVVVSGDLTQRARFREFYACKQFLESLEVPYFVVPGNHDIPLYHLWKRVFRPFGYYQLFFGPLEHNFETAHFYFIGLNTIRPRFHTKGSISERQIEQVDQTLRQAPQNKLKIIVSHQPFYTERHDHHHIKDCPVLAETALQQWGRHQLFALLHGHLHIVAVYDLNQQYQLGLKHPVYEVHAGTATSHRHYKKTPNSFNVIDGNGNIQHYYFNAQTAEFEVKSDVDSFA</sequence>
<dbReference type="PANTHER" id="PTHR42988:SF2">
    <property type="entry name" value="CYCLIC NUCLEOTIDE PHOSPHODIESTERASE CBUA0032-RELATED"/>
    <property type="match status" value="1"/>
</dbReference>
<dbReference type="Pfam" id="PF00149">
    <property type="entry name" value="Metallophos"/>
    <property type="match status" value="1"/>
</dbReference>
<evidence type="ECO:0000259" key="5">
    <source>
        <dbReference type="Pfam" id="PF00149"/>
    </source>
</evidence>
<dbReference type="OrthoDB" id="9811542at2"/>
<dbReference type="PANTHER" id="PTHR42988">
    <property type="entry name" value="PHOSPHOHYDROLASE"/>
    <property type="match status" value="1"/>
</dbReference>
<evidence type="ECO:0000256" key="4">
    <source>
        <dbReference type="ARBA" id="ARBA00025742"/>
    </source>
</evidence>
<dbReference type="Proteomes" id="UP000294963">
    <property type="component" value="Unassembled WGS sequence"/>
</dbReference>
<evidence type="ECO:0000313" key="6">
    <source>
        <dbReference type="EMBL" id="TCM69980.1"/>
    </source>
</evidence>
<dbReference type="InterPro" id="IPR029052">
    <property type="entry name" value="Metallo-depent_PP-like"/>
</dbReference>
<keyword evidence="2" id="KW-0378">Hydrolase</keyword>
<protein>
    <submittedName>
        <fullName evidence="6">3',5'-cyclic AMP phosphodiesterase CpdA</fullName>
    </submittedName>
</protein>
<accession>A0A4R1Y4B5</accession>
<comment type="caution">
    <text evidence="6">The sequence shown here is derived from an EMBL/GenBank/DDBJ whole genome shotgun (WGS) entry which is preliminary data.</text>
</comment>
<name>A0A4R1Y4B5_ACICA</name>
<evidence type="ECO:0000256" key="1">
    <source>
        <dbReference type="ARBA" id="ARBA00022723"/>
    </source>
</evidence>
<proteinExistence type="inferred from homology"/>
<comment type="similarity">
    <text evidence="4">Belongs to the cyclic nucleotide phosphodiesterase class-III family.</text>
</comment>
<feature type="domain" description="Calcineurin-like phosphoesterase" evidence="5">
    <location>
        <begin position="3"/>
        <end position="189"/>
    </location>
</feature>
<dbReference type="GO" id="GO:0016787">
    <property type="term" value="F:hydrolase activity"/>
    <property type="evidence" value="ECO:0007669"/>
    <property type="project" value="UniProtKB-KW"/>
</dbReference>
<keyword evidence="7" id="KW-1185">Reference proteome</keyword>